<gene>
    <name evidence="2" type="ORF">HW115_01450</name>
</gene>
<dbReference type="EMBL" id="JACBAZ010000001">
    <property type="protein sequence ID" value="NWK54260.1"/>
    <property type="molecule type" value="Genomic_DNA"/>
</dbReference>
<evidence type="ECO:0000313" key="3">
    <source>
        <dbReference type="Proteomes" id="UP000557872"/>
    </source>
</evidence>
<sequence>MKDAITLDQVRAKGREIENDFWNPFTPATEDEVASIESALQIQLPAQFKEFYRCIGWGGSPSGDLRIKAPKDLIDDCSVPIYHVSGSYFAGDRWADIEEHRSLWISRGSDNSNPERFTDESMDLNGVKLWDLLMVGDDESAGTHNLYVGADPGVYQYCMIHCSNVLYYADSFYEGLLRTFNDFLVSIEECALDD</sequence>
<name>A0A851GI08_9BACT</name>
<proteinExistence type="predicted"/>
<evidence type="ECO:0000313" key="2">
    <source>
        <dbReference type="EMBL" id="NWK54260.1"/>
    </source>
</evidence>
<dbReference type="SMART" id="SM00860">
    <property type="entry name" value="SMI1_KNR4"/>
    <property type="match status" value="1"/>
</dbReference>
<dbReference type="AlphaFoldDB" id="A0A851GI08"/>
<dbReference type="Proteomes" id="UP000557872">
    <property type="component" value="Unassembled WGS sequence"/>
</dbReference>
<dbReference type="Pfam" id="PF09346">
    <property type="entry name" value="SMI1_KNR4"/>
    <property type="match status" value="1"/>
</dbReference>
<protein>
    <submittedName>
        <fullName evidence="2">SMI1/KNR4 family protein</fullName>
    </submittedName>
</protein>
<dbReference type="RefSeq" id="WP_178930800.1">
    <property type="nucleotide sequence ID" value="NZ_JACBAZ010000001.1"/>
</dbReference>
<organism evidence="2 3">
    <name type="scientific">Oceaniferula marina</name>
    <dbReference type="NCBI Taxonomy" id="2748318"/>
    <lineage>
        <taxon>Bacteria</taxon>
        <taxon>Pseudomonadati</taxon>
        <taxon>Verrucomicrobiota</taxon>
        <taxon>Verrucomicrobiia</taxon>
        <taxon>Verrucomicrobiales</taxon>
        <taxon>Verrucomicrobiaceae</taxon>
        <taxon>Oceaniferula</taxon>
    </lineage>
</organism>
<dbReference type="Gene3D" id="3.40.1580.10">
    <property type="entry name" value="SMI1/KNR4-like"/>
    <property type="match status" value="1"/>
</dbReference>
<feature type="domain" description="Knr4/Smi1-like" evidence="1">
    <location>
        <begin position="27"/>
        <end position="186"/>
    </location>
</feature>
<reference evidence="2 3" key="1">
    <citation type="submission" date="2020-07" db="EMBL/GenBank/DDBJ databases">
        <title>Roseicoccus Jingziensis gen. nov., sp. nov., isolated from coastal seawater.</title>
        <authorList>
            <person name="Feng X."/>
        </authorList>
    </citation>
    <scope>NUCLEOTIDE SEQUENCE [LARGE SCALE GENOMIC DNA]</scope>
    <source>
        <strain evidence="2 3">N1E253</strain>
    </source>
</reference>
<accession>A0A851GI08</accession>
<comment type="caution">
    <text evidence="2">The sequence shown here is derived from an EMBL/GenBank/DDBJ whole genome shotgun (WGS) entry which is preliminary data.</text>
</comment>
<dbReference type="SUPFAM" id="SSF160631">
    <property type="entry name" value="SMI1/KNR4-like"/>
    <property type="match status" value="1"/>
</dbReference>
<keyword evidence="3" id="KW-1185">Reference proteome</keyword>
<dbReference type="InterPro" id="IPR037883">
    <property type="entry name" value="Knr4/Smi1-like_sf"/>
</dbReference>
<evidence type="ECO:0000259" key="1">
    <source>
        <dbReference type="SMART" id="SM00860"/>
    </source>
</evidence>
<dbReference type="InterPro" id="IPR018958">
    <property type="entry name" value="Knr4/Smi1-like_dom"/>
</dbReference>